<dbReference type="OrthoDB" id="372487at2759"/>
<evidence type="ECO:0000313" key="2">
    <source>
        <dbReference type="EMBL" id="ORE08956.1"/>
    </source>
</evidence>
<gene>
    <name evidence="2" type="ORF">BCV72DRAFT_224125</name>
</gene>
<reference evidence="2" key="1">
    <citation type="journal article" date="2016" name="Proc. Natl. Acad. Sci. U.S.A.">
        <title>Lipid metabolic changes in an early divergent fungus govern the establishment of a mutualistic symbiosis with endobacteria.</title>
        <authorList>
            <person name="Lastovetsky O.A."/>
            <person name="Gaspar M.L."/>
            <person name="Mondo S.J."/>
            <person name="LaButti K.M."/>
            <person name="Sandor L."/>
            <person name="Grigoriev I.V."/>
            <person name="Henry S.A."/>
            <person name="Pawlowska T.E."/>
        </authorList>
    </citation>
    <scope>NUCLEOTIDE SEQUENCE [LARGE SCALE GENOMIC DNA]</scope>
    <source>
        <strain evidence="2">ATCC 52814</strain>
    </source>
</reference>
<dbReference type="Gene3D" id="3.40.50.12390">
    <property type="match status" value="1"/>
</dbReference>
<feature type="domain" description="Xrn1 N-terminal" evidence="1">
    <location>
        <begin position="1"/>
        <end position="102"/>
    </location>
</feature>
<dbReference type="PANTHER" id="PTHR12341:SF41">
    <property type="entry name" value="5'-3' EXORIBONUCLEASE 2"/>
    <property type="match status" value="1"/>
</dbReference>
<dbReference type="InterPro" id="IPR004859">
    <property type="entry name" value="Xrn1_N"/>
</dbReference>
<organism evidence="2">
    <name type="scientific">Rhizopus microsporus var. microsporus</name>
    <dbReference type="NCBI Taxonomy" id="86635"/>
    <lineage>
        <taxon>Eukaryota</taxon>
        <taxon>Fungi</taxon>
        <taxon>Fungi incertae sedis</taxon>
        <taxon>Mucoromycota</taxon>
        <taxon>Mucoromycotina</taxon>
        <taxon>Mucoromycetes</taxon>
        <taxon>Mucorales</taxon>
        <taxon>Mucorineae</taxon>
        <taxon>Rhizopodaceae</taxon>
        <taxon>Rhizopus</taxon>
    </lineage>
</organism>
<dbReference type="VEuPathDB" id="FungiDB:BCV72DRAFT_224125"/>
<dbReference type="GO" id="GO:0003723">
    <property type="term" value="F:RNA binding"/>
    <property type="evidence" value="ECO:0007669"/>
    <property type="project" value="TreeGrafter"/>
</dbReference>
<dbReference type="EMBL" id="KV921881">
    <property type="protein sequence ID" value="ORE08956.1"/>
    <property type="molecule type" value="Genomic_DNA"/>
</dbReference>
<dbReference type="AlphaFoldDB" id="A0A1X0RAD1"/>
<dbReference type="InterPro" id="IPR027073">
    <property type="entry name" value="5_3_exoribonuclease"/>
</dbReference>
<evidence type="ECO:0000259" key="1">
    <source>
        <dbReference type="Pfam" id="PF03159"/>
    </source>
</evidence>
<dbReference type="GO" id="GO:0004534">
    <property type="term" value="F:5'-3' RNA exonuclease activity"/>
    <property type="evidence" value="ECO:0007669"/>
    <property type="project" value="TreeGrafter"/>
</dbReference>
<dbReference type="GO" id="GO:0005634">
    <property type="term" value="C:nucleus"/>
    <property type="evidence" value="ECO:0007669"/>
    <property type="project" value="TreeGrafter"/>
</dbReference>
<dbReference type="GO" id="GO:0000956">
    <property type="term" value="P:nuclear-transcribed mRNA catabolic process"/>
    <property type="evidence" value="ECO:0007669"/>
    <property type="project" value="TreeGrafter"/>
</dbReference>
<protein>
    <recommendedName>
        <fullName evidence="1">Xrn1 N-terminal domain-containing protein</fullName>
    </recommendedName>
</protein>
<name>A0A1X0RAD1_RHIZD</name>
<sequence length="110" mass="12644">MGVPAFFRWLSDKFPKVVTPAVEERPKIVNGTVIPVDTTKPNPNNEEFDNLYLDMNGIIHPCCHPENKPAPATEDEMMVEIFNYLDRIVDIVRPRKLLYMAIGKESYTFC</sequence>
<accession>A0A1X0RAD1</accession>
<dbReference type="Pfam" id="PF03159">
    <property type="entry name" value="XRN_N"/>
    <property type="match status" value="1"/>
</dbReference>
<dbReference type="Proteomes" id="UP000242414">
    <property type="component" value="Unassembled WGS sequence"/>
</dbReference>
<proteinExistence type="predicted"/>
<dbReference type="PANTHER" id="PTHR12341">
    <property type="entry name" value="5'-&gt;3' EXORIBONUCLEASE"/>
    <property type="match status" value="1"/>
</dbReference>